<proteinExistence type="predicted"/>
<comment type="caution">
    <text evidence="3">The sequence shown here is derived from an EMBL/GenBank/DDBJ whole genome shotgun (WGS) entry which is preliminary data.</text>
</comment>
<reference evidence="3" key="1">
    <citation type="submission" date="2023-03" db="EMBL/GenBank/DDBJ databases">
        <authorList>
            <person name="Steffen K."/>
            <person name="Cardenas P."/>
        </authorList>
    </citation>
    <scope>NUCLEOTIDE SEQUENCE</scope>
</reference>
<protein>
    <submittedName>
        <fullName evidence="3">Uncharacterized protein</fullName>
    </submittedName>
</protein>
<feature type="transmembrane region" description="Helical" evidence="2">
    <location>
        <begin position="6"/>
        <end position="35"/>
    </location>
</feature>
<evidence type="ECO:0000256" key="2">
    <source>
        <dbReference type="SAM" id="Phobius"/>
    </source>
</evidence>
<feature type="transmembrane region" description="Helical" evidence="2">
    <location>
        <begin position="254"/>
        <end position="274"/>
    </location>
</feature>
<accession>A0AA35TMI9</accession>
<feature type="compositionally biased region" description="Acidic residues" evidence="1">
    <location>
        <begin position="300"/>
        <end position="310"/>
    </location>
</feature>
<evidence type="ECO:0000256" key="1">
    <source>
        <dbReference type="SAM" id="MobiDB-lite"/>
    </source>
</evidence>
<dbReference type="EMBL" id="CASHTH010003860">
    <property type="protein sequence ID" value="CAI8050374.1"/>
    <property type="molecule type" value="Genomic_DNA"/>
</dbReference>
<keyword evidence="4" id="KW-1185">Reference proteome</keyword>
<keyword evidence="2" id="KW-0472">Membrane</keyword>
<name>A0AA35TMI9_GEOBA</name>
<organism evidence="3 4">
    <name type="scientific">Geodia barretti</name>
    <name type="common">Barrett's horny sponge</name>
    <dbReference type="NCBI Taxonomy" id="519541"/>
    <lineage>
        <taxon>Eukaryota</taxon>
        <taxon>Metazoa</taxon>
        <taxon>Porifera</taxon>
        <taxon>Demospongiae</taxon>
        <taxon>Heteroscleromorpha</taxon>
        <taxon>Tetractinellida</taxon>
        <taxon>Astrophorina</taxon>
        <taxon>Geodiidae</taxon>
        <taxon>Geodia</taxon>
    </lineage>
</organism>
<evidence type="ECO:0000313" key="4">
    <source>
        <dbReference type="Proteomes" id="UP001174909"/>
    </source>
</evidence>
<dbReference type="AlphaFoldDB" id="A0AA35TMI9"/>
<feature type="compositionally biased region" description="Basic and acidic residues" evidence="1">
    <location>
        <begin position="443"/>
        <end position="460"/>
    </location>
</feature>
<feature type="transmembrane region" description="Helical" evidence="2">
    <location>
        <begin position="211"/>
        <end position="234"/>
    </location>
</feature>
<feature type="region of interest" description="Disordered" evidence="1">
    <location>
        <begin position="292"/>
        <end position="516"/>
    </location>
</feature>
<feature type="compositionally biased region" description="Gly residues" evidence="1">
    <location>
        <begin position="502"/>
        <end position="512"/>
    </location>
</feature>
<dbReference type="Proteomes" id="UP001174909">
    <property type="component" value="Unassembled WGS sequence"/>
</dbReference>
<feature type="transmembrane region" description="Helical" evidence="2">
    <location>
        <begin position="177"/>
        <end position="199"/>
    </location>
</feature>
<keyword evidence="2" id="KW-1133">Transmembrane helix</keyword>
<feature type="transmembrane region" description="Helical" evidence="2">
    <location>
        <begin position="95"/>
        <end position="116"/>
    </location>
</feature>
<gene>
    <name evidence="3" type="ORF">GBAR_LOCUS27666</name>
</gene>
<feature type="compositionally biased region" description="Basic residues" evidence="1">
    <location>
        <begin position="408"/>
        <end position="432"/>
    </location>
</feature>
<keyword evidence="2" id="KW-0812">Transmembrane</keyword>
<evidence type="ECO:0000313" key="3">
    <source>
        <dbReference type="EMBL" id="CAI8050374.1"/>
    </source>
</evidence>
<feature type="compositionally biased region" description="Basic residues" evidence="1">
    <location>
        <begin position="317"/>
        <end position="326"/>
    </location>
</feature>
<feature type="compositionally biased region" description="Polar residues" evidence="1">
    <location>
        <begin position="327"/>
        <end position="339"/>
    </location>
</feature>
<sequence length="545" mass="59477">MANYDAYLLVMVLSPLIVTVTILVVSYVVWGVSYLQYKRQKRRVRENRGEHELIEYPGLQYMYLVLQPVLGKGLEARKTRHEVKMKLHGEKISPGAVPLLVQSLAVAVGLSLAVFVTALTVEDGGHVCSERLDCFPFNYSRQVTPLTREPIRNCSAYGSGDLSIRCFSFSVRFVEALGSSGGVLVLATLGLNLYLALLFSLAKLGCCRRTGLCGVSLLLVFGCLVLISTLLWIIPLGLVQTRTLQYVTNWESVLVYLYTFVYLGITNTLLLYCVPSYRRDFQRCCSGEGQRGYLPPPSMETDEEEEEDEERGGRGGRGGRRRRRRSNVFQTISDRSGSQGRRAGYYGSVDKHRPHMPSDENHTPPSPVVGSQMRKSGSPEPKSCTSKNSGGIGGGATAGNDSGSRGKVPYRIRSVRGKYTLRHTRKPSKKRGGSGGEGRWRKHWADMDDGRRGERGREDTTDSECSTTSAVLEEGDGEGEVGSGGIDTDMSSEDSGETRPIRGGGGRVGGERVGQSGTAKIRAALAGDVVENGGRKGSASVHTHF</sequence>